<reference evidence="10 11" key="1">
    <citation type="journal article" date="2013" name="Antonie Van Leeuwenhoek">
        <title>Echinimonas agarilytica gen. nov., sp. nov., a new gammaproteobacterium isolated from the sea urchin Strongylocentrotus intermedius.</title>
        <authorList>
            <person name="Nedashkovskaya O.I."/>
            <person name="Stenkova A.M."/>
            <person name="Zhukova N.V."/>
            <person name="Van Trappen S."/>
            <person name="Lee J.S."/>
            <person name="Kim S.B."/>
        </authorList>
    </citation>
    <scope>NUCLEOTIDE SEQUENCE [LARGE SCALE GENOMIC DNA]</scope>
    <source>
        <strain evidence="10 11">KMM 6351</strain>
    </source>
</reference>
<name>A0AA42B7F3_9GAMM</name>
<feature type="transmembrane region" description="Helical" evidence="9">
    <location>
        <begin position="472"/>
        <end position="499"/>
    </location>
</feature>
<feature type="transmembrane region" description="Helical" evidence="9">
    <location>
        <begin position="896"/>
        <end position="916"/>
    </location>
</feature>
<protein>
    <recommendedName>
        <fullName evidence="9">Efflux pump membrane transporter</fullName>
    </recommendedName>
</protein>
<comment type="caution">
    <text evidence="10">The sequence shown here is derived from an EMBL/GenBank/DDBJ whole genome shotgun (WGS) entry which is preliminary data.</text>
</comment>
<keyword evidence="3 9" id="KW-0813">Transport</keyword>
<dbReference type="AlphaFoldDB" id="A0AA42B7F3"/>
<dbReference type="FunFam" id="1.20.1640.10:FF:000001">
    <property type="entry name" value="Efflux pump membrane transporter"/>
    <property type="match status" value="1"/>
</dbReference>
<dbReference type="Pfam" id="PF00873">
    <property type="entry name" value="ACR_tran"/>
    <property type="match status" value="1"/>
</dbReference>
<dbReference type="GO" id="GO:0015562">
    <property type="term" value="F:efflux transmembrane transporter activity"/>
    <property type="evidence" value="ECO:0007669"/>
    <property type="project" value="InterPro"/>
</dbReference>
<feature type="transmembrane region" description="Helical" evidence="9">
    <location>
        <begin position="395"/>
        <end position="414"/>
    </location>
</feature>
<evidence type="ECO:0000256" key="3">
    <source>
        <dbReference type="ARBA" id="ARBA00022448"/>
    </source>
</evidence>
<feature type="transmembrane region" description="Helical" evidence="9">
    <location>
        <begin position="367"/>
        <end position="389"/>
    </location>
</feature>
<feature type="transmembrane region" description="Helical" evidence="9">
    <location>
        <begin position="12"/>
        <end position="31"/>
    </location>
</feature>
<feature type="transmembrane region" description="Helical" evidence="9">
    <location>
        <begin position="435"/>
        <end position="460"/>
    </location>
</feature>
<evidence type="ECO:0000313" key="11">
    <source>
        <dbReference type="Proteomes" id="UP001165393"/>
    </source>
</evidence>
<dbReference type="Gene3D" id="3.30.70.1320">
    <property type="entry name" value="Multidrug efflux transporter AcrB pore domain like"/>
    <property type="match status" value="1"/>
</dbReference>
<dbReference type="GO" id="GO:0042910">
    <property type="term" value="F:xenobiotic transmembrane transporter activity"/>
    <property type="evidence" value="ECO:0007669"/>
    <property type="project" value="TreeGrafter"/>
</dbReference>
<dbReference type="InterPro" id="IPR001036">
    <property type="entry name" value="Acrflvin-R"/>
</dbReference>
<organism evidence="10 11">
    <name type="scientific">Echinimonas agarilytica</name>
    <dbReference type="NCBI Taxonomy" id="1215918"/>
    <lineage>
        <taxon>Bacteria</taxon>
        <taxon>Pseudomonadati</taxon>
        <taxon>Pseudomonadota</taxon>
        <taxon>Gammaproteobacteria</taxon>
        <taxon>Alteromonadales</taxon>
        <taxon>Echinimonadaceae</taxon>
        <taxon>Echinimonas</taxon>
    </lineage>
</organism>
<feature type="transmembrane region" description="Helical" evidence="9">
    <location>
        <begin position="341"/>
        <end position="360"/>
    </location>
</feature>
<evidence type="ECO:0000256" key="4">
    <source>
        <dbReference type="ARBA" id="ARBA00022475"/>
    </source>
</evidence>
<dbReference type="SUPFAM" id="SSF82866">
    <property type="entry name" value="Multidrug efflux transporter AcrB transmembrane domain"/>
    <property type="match status" value="2"/>
</dbReference>
<dbReference type="SUPFAM" id="SSF82693">
    <property type="entry name" value="Multidrug efflux transporter AcrB pore domain, PN1, PN2, PC1 and PC2 subdomains"/>
    <property type="match status" value="3"/>
</dbReference>
<dbReference type="NCBIfam" id="NF000282">
    <property type="entry name" value="RND_permease_1"/>
    <property type="match status" value="1"/>
</dbReference>
<dbReference type="PRINTS" id="PR00702">
    <property type="entry name" value="ACRIFLAVINRP"/>
</dbReference>
<gene>
    <name evidence="10" type="ORF">NAF29_08730</name>
</gene>
<dbReference type="Gene3D" id="3.30.70.1440">
    <property type="entry name" value="Multidrug efflux transporter AcrB pore domain"/>
    <property type="match status" value="1"/>
</dbReference>
<evidence type="ECO:0000313" key="10">
    <source>
        <dbReference type="EMBL" id="MCM2679747.1"/>
    </source>
</evidence>
<feature type="transmembrane region" description="Helical" evidence="9">
    <location>
        <begin position="999"/>
        <end position="1025"/>
    </location>
</feature>
<keyword evidence="4" id="KW-1003">Cell membrane</keyword>
<dbReference type="PANTHER" id="PTHR32063:SF76">
    <property type="entry name" value="EFFLUX PUMP MEMBRANE TRANSPORTER"/>
    <property type="match status" value="1"/>
</dbReference>
<dbReference type="GO" id="GO:0009636">
    <property type="term" value="P:response to toxic substance"/>
    <property type="evidence" value="ECO:0007669"/>
    <property type="project" value="UniProtKB-ARBA"/>
</dbReference>
<dbReference type="RefSeq" id="WP_251261185.1">
    <property type="nucleotide sequence ID" value="NZ_JAMQGP010000003.1"/>
</dbReference>
<keyword evidence="8 9" id="KW-0472">Membrane</keyword>
<feature type="transmembrane region" description="Helical" evidence="9">
    <location>
        <begin position="871"/>
        <end position="889"/>
    </location>
</feature>
<proteinExistence type="inferred from homology"/>
<dbReference type="PANTHER" id="PTHR32063">
    <property type="match status" value="1"/>
</dbReference>
<dbReference type="Proteomes" id="UP001165393">
    <property type="component" value="Unassembled WGS sequence"/>
</dbReference>
<keyword evidence="7 9" id="KW-1133">Transmembrane helix</keyword>
<dbReference type="InterPro" id="IPR004764">
    <property type="entry name" value="MdtF-like"/>
</dbReference>
<dbReference type="Gene3D" id="3.30.2090.10">
    <property type="entry name" value="Multidrug efflux transporter AcrB TolC docking domain, DN and DC subdomains"/>
    <property type="match status" value="2"/>
</dbReference>
<dbReference type="SUPFAM" id="SSF82714">
    <property type="entry name" value="Multidrug efflux transporter AcrB TolC docking domain, DN and DC subdomains"/>
    <property type="match status" value="2"/>
</dbReference>
<dbReference type="Gene3D" id="3.30.70.1430">
    <property type="entry name" value="Multidrug efflux transporter AcrB pore domain"/>
    <property type="match status" value="2"/>
</dbReference>
<dbReference type="Gene3D" id="1.20.1640.10">
    <property type="entry name" value="Multidrug efflux transporter AcrB transmembrane domain"/>
    <property type="match status" value="2"/>
</dbReference>
<dbReference type="EMBL" id="JAMQGP010000003">
    <property type="protein sequence ID" value="MCM2679747.1"/>
    <property type="molecule type" value="Genomic_DNA"/>
</dbReference>
<feature type="transmembrane region" description="Helical" evidence="9">
    <location>
        <begin position="922"/>
        <end position="945"/>
    </location>
</feature>
<evidence type="ECO:0000256" key="5">
    <source>
        <dbReference type="ARBA" id="ARBA00022519"/>
    </source>
</evidence>
<sequence length="1049" mass="112460">MFSSIFIDRPRFSIVISLVISIAGLIAYKALPVAQFPDIVPPQVEVFASYPGASSEVVEETVAQTIEAELLGVTDMMYMKSTSGSDGSYSLLLTFETGTDPDLNTVNTKNKVDLAESRLPEEVKKIGVSVQKKSSALLQMIALYSPNTTYDTLFLSNYANINLIDSLKRIPGVGDVYLYGPSYSMRVWLDTNRLTNLNLTVNDVIAGLQSQNVQAAVGRVGAQPITDDQDFQLNIQTMGRLSTVEEFNNVVLRSNPDGSFVRIKDVGRTQLGGDSEDITTRFQGGASAMIGIYQSPGANAIEAAEGVKAIMNEAAKAFPDDLAYKVTYDTTIFVEESINSVLHTLVEALVLVVIVVYLFLGNMRATIIPIVAVPVSLLGAFAVMLAFGFTANTVSLLALVVAIGIVVDDAIIVVENVEAVMEKDPSLSPAAAAKIAMGQITAPILAITAVLLAVFVPVAFIPGISGQMFNQFAVAVSAAMVISAINALTLSPALCAVFLKPSHGPKKGIIKYVIGGIDKARDGYVSIVRRLVRVSIFSIPAVAVVFFSIYGTSALVPTGFLPDEDQGAFMVEIQLPEGSSVNRTDAVVREAAQVASEVEGIAEVTEVIGYSLVDGIVKSNAGFLVVVLDPFEERQTDELDAHAIIQQLGAKVSTIQNANIFPFNLPPIIGLGTGSGFEFQLLDLQGKEITDLAALGRNVMIQANQKEPLDRVFTTFSANTPQVYLDVDRDKAQTLGVAVNDIFLTLQTMLGGYYVNDYNAFGRTWQVNVQAEAEDRNAVDDIFRLHVKNNQGEMVPLRSVAETEIQLRPQYVMRYNNNRSLTISGAPADGYSSGDALAAMESLAEVSLPPGYSFEWTATAYQEKRAEGQTGPILAAALLFVYLFLVALYESWSIPVGVVLSVSVALLGAMLTLLITNLDINLYAQIGIVVLIALSAKNGILIVEFAKEQRENGLSINDAAIEGAKLRFRAVMMTSFAFIAGLIPLVIADGAGMLSRQSVGTAVFGGMIASSVIGIMLIPPLYSVLQHTREWLHEKLGMGSAIAAPAKSE</sequence>
<keyword evidence="5 9" id="KW-0997">Cell inner membrane</keyword>
<evidence type="ECO:0000256" key="6">
    <source>
        <dbReference type="ARBA" id="ARBA00022692"/>
    </source>
</evidence>
<evidence type="ECO:0000256" key="1">
    <source>
        <dbReference type="ARBA" id="ARBA00004429"/>
    </source>
</evidence>
<evidence type="ECO:0000256" key="8">
    <source>
        <dbReference type="ARBA" id="ARBA00023136"/>
    </source>
</evidence>
<keyword evidence="6 9" id="KW-0812">Transmembrane</keyword>
<feature type="transmembrane region" description="Helical" evidence="9">
    <location>
        <begin position="531"/>
        <end position="550"/>
    </location>
</feature>
<comment type="similarity">
    <text evidence="2 9">Belongs to the resistance-nodulation-cell division (RND) (TC 2.A.6) family.</text>
</comment>
<comment type="subcellular location">
    <subcellularLocation>
        <location evidence="1 9">Cell inner membrane</location>
        <topology evidence="1 9">Multi-pass membrane protein</topology>
    </subcellularLocation>
</comment>
<evidence type="ECO:0000256" key="9">
    <source>
        <dbReference type="RuleBase" id="RU364070"/>
    </source>
</evidence>
<evidence type="ECO:0000256" key="2">
    <source>
        <dbReference type="ARBA" id="ARBA00010942"/>
    </source>
</evidence>
<dbReference type="NCBIfam" id="TIGR00915">
    <property type="entry name" value="2A0602"/>
    <property type="match status" value="1"/>
</dbReference>
<evidence type="ECO:0000256" key="7">
    <source>
        <dbReference type="ARBA" id="ARBA00022989"/>
    </source>
</evidence>
<accession>A0AA42B7F3</accession>
<keyword evidence="11" id="KW-1185">Reference proteome</keyword>
<feature type="transmembrane region" description="Helical" evidence="9">
    <location>
        <begin position="966"/>
        <end position="987"/>
    </location>
</feature>
<dbReference type="GO" id="GO:0005886">
    <property type="term" value="C:plasma membrane"/>
    <property type="evidence" value="ECO:0007669"/>
    <property type="project" value="UniProtKB-SubCell"/>
</dbReference>
<dbReference type="InterPro" id="IPR027463">
    <property type="entry name" value="AcrB_DN_DC_subdom"/>
</dbReference>